<dbReference type="PROSITE" id="PS51898">
    <property type="entry name" value="TYR_RECOMBINASE"/>
    <property type="match status" value="1"/>
</dbReference>
<protein>
    <submittedName>
        <fullName evidence="4">Site-specific recombinase XerD</fullName>
    </submittedName>
</protein>
<dbReference type="InterPro" id="IPR010998">
    <property type="entry name" value="Integrase_recombinase_N"/>
</dbReference>
<dbReference type="InterPro" id="IPR002104">
    <property type="entry name" value="Integrase_catalytic"/>
</dbReference>
<dbReference type="GO" id="GO:0015074">
    <property type="term" value="P:DNA integration"/>
    <property type="evidence" value="ECO:0007669"/>
    <property type="project" value="InterPro"/>
</dbReference>
<sequence>MRKVAEHIYERGLRGMLYVRRRIPNAVRLAYPLKQTHITTSLGTSDLRDGKVRARVELQRIDAEFERKKQQCDLRSASMAPRNVATLTDDELQSAGRFWAREVLLNDEKRRQEGLDDEDFDELGAQLTAQRAELGRLLAQGKTTRMFPALHSFLFLCGMNYEPEPAEANRAGYLFTRAVVEALDHQLVRQSGGVLHTDVVAPETPHPLSVVKGVGDTKAAGTGVSPAWDEIFELWREFVPDRPKSTAIASQTPWRDLQRFVKEQGTVVPGDVTPVQMTEFAQSMHSRGLAVYTINERISKIRAICKIAVGKHKLNTNPAADTLGFKESGVQSRVKKRLPFSESELSIIFGSPVFVEHKRSSGQAAEASYWLPILMYYTGARPEELAGLTLEDIRWYPGDRWYLNIVDSFADDDLELFGASSVPKSHERTVKNAPSVRAVPVAQELIDLGLLRYVDWVRARGSVVLFPSLKKDWHGKLSGSFSKFFGRYKVHIGITDKRKVLYSFRHNMKDFLEQSQFPSKYLKRFLGHASGDGDVTDGYGSGLPLEIMFEHFSRIRFPSITAQPWQPGVGPVRF</sequence>
<proteinExistence type="predicted"/>
<reference evidence="4 5" key="1">
    <citation type="submission" date="2016-10" db="EMBL/GenBank/DDBJ databases">
        <authorList>
            <person name="de Groot N.N."/>
        </authorList>
    </citation>
    <scope>NUCLEOTIDE SEQUENCE [LARGE SCALE GENOMIC DNA]</scope>
    <source>
        <strain evidence="4 5">DSM 16619</strain>
    </source>
</reference>
<keyword evidence="2" id="KW-0233">DNA recombination</keyword>
<dbReference type="InterPro" id="IPR046668">
    <property type="entry name" value="DUF6538"/>
</dbReference>
<dbReference type="AlphaFoldDB" id="A0A1G6YWN4"/>
<evidence type="ECO:0000256" key="1">
    <source>
        <dbReference type="ARBA" id="ARBA00023125"/>
    </source>
</evidence>
<dbReference type="EMBL" id="FMZC01000010">
    <property type="protein sequence ID" value="SDD94047.1"/>
    <property type="molecule type" value="Genomic_DNA"/>
</dbReference>
<dbReference type="OrthoDB" id="9784724at2"/>
<keyword evidence="5" id="KW-1185">Reference proteome</keyword>
<dbReference type="InterPro" id="IPR013762">
    <property type="entry name" value="Integrase-like_cat_sf"/>
</dbReference>
<gene>
    <name evidence="4" type="ORF">SAMN05192589_110165</name>
</gene>
<evidence type="ECO:0000256" key="2">
    <source>
        <dbReference type="ARBA" id="ARBA00023172"/>
    </source>
</evidence>
<evidence type="ECO:0000313" key="5">
    <source>
        <dbReference type="Proteomes" id="UP000198781"/>
    </source>
</evidence>
<dbReference type="Gene3D" id="1.10.443.10">
    <property type="entry name" value="Intergrase catalytic core"/>
    <property type="match status" value="1"/>
</dbReference>
<dbReference type="GO" id="GO:0006310">
    <property type="term" value="P:DNA recombination"/>
    <property type="evidence" value="ECO:0007669"/>
    <property type="project" value="UniProtKB-KW"/>
</dbReference>
<dbReference type="RefSeq" id="WP_092744788.1">
    <property type="nucleotide sequence ID" value="NZ_FMZC01000010.1"/>
</dbReference>
<evidence type="ECO:0000259" key="3">
    <source>
        <dbReference type="PROSITE" id="PS51898"/>
    </source>
</evidence>
<dbReference type="Gene3D" id="1.10.150.130">
    <property type="match status" value="1"/>
</dbReference>
<dbReference type="Pfam" id="PF20172">
    <property type="entry name" value="DUF6538"/>
    <property type="match status" value="1"/>
</dbReference>
<dbReference type="GO" id="GO:0003677">
    <property type="term" value="F:DNA binding"/>
    <property type="evidence" value="ECO:0007669"/>
    <property type="project" value="UniProtKB-KW"/>
</dbReference>
<accession>A0A1G6YWN4</accession>
<feature type="domain" description="Tyr recombinase" evidence="3">
    <location>
        <begin position="335"/>
        <end position="552"/>
    </location>
</feature>
<dbReference type="CDD" id="cd01184">
    <property type="entry name" value="INT_C_like_1"/>
    <property type="match status" value="1"/>
</dbReference>
<keyword evidence="1" id="KW-0238">DNA-binding</keyword>
<dbReference type="InterPro" id="IPR011010">
    <property type="entry name" value="DNA_brk_join_enz"/>
</dbReference>
<dbReference type="STRING" id="187868.SAMN05192589_110165"/>
<evidence type="ECO:0000313" key="4">
    <source>
        <dbReference type="EMBL" id="SDD94047.1"/>
    </source>
</evidence>
<organism evidence="4 5">
    <name type="scientific">Paracidovorax valerianellae</name>
    <dbReference type="NCBI Taxonomy" id="187868"/>
    <lineage>
        <taxon>Bacteria</taxon>
        <taxon>Pseudomonadati</taxon>
        <taxon>Pseudomonadota</taxon>
        <taxon>Betaproteobacteria</taxon>
        <taxon>Burkholderiales</taxon>
        <taxon>Comamonadaceae</taxon>
        <taxon>Paracidovorax</taxon>
    </lineage>
</organism>
<dbReference type="Proteomes" id="UP000198781">
    <property type="component" value="Unassembled WGS sequence"/>
</dbReference>
<dbReference type="SUPFAM" id="SSF56349">
    <property type="entry name" value="DNA breaking-rejoining enzymes"/>
    <property type="match status" value="1"/>
</dbReference>
<name>A0A1G6YWN4_9BURK</name>